<dbReference type="STRING" id="1920490.GCA_001895925_02947"/>
<accession>A0A2T1DCY5</accession>
<dbReference type="EMBL" id="PVWG01000018">
    <property type="protein sequence ID" value="PSB18327.1"/>
    <property type="molecule type" value="Genomic_DNA"/>
</dbReference>
<proteinExistence type="predicted"/>
<reference evidence="1 2" key="1">
    <citation type="submission" date="2018-02" db="EMBL/GenBank/DDBJ databases">
        <authorList>
            <person name="Cohen D.B."/>
            <person name="Kent A.D."/>
        </authorList>
    </citation>
    <scope>NUCLEOTIDE SEQUENCE [LARGE SCALE GENOMIC DNA]</scope>
    <source>
        <strain evidence="1 2">ULC007</strain>
    </source>
</reference>
<dbReference type="RefSeq" id="WP_073069641.1">
    <property type="nucleotide sequence ID" value="NZ_MPPI01000003.1"/>
</dbReference>
<evidence type="ECO:0000313" key="1">
    <source>
        <dbReference type="EMBL" id="PSB18327.1"/>
    </source>
</evidence>
<dbReference type="OrthoDB" id="9914016at2"/>
<keyword evidence="2" id="KW-1185">Reference proteome</keyword>
<comment type="caution">
    <text evidence="1">The sequence shown here is derived from an EMBL/GenBank/DDBJ whole genome shotgun (WGS) entry which is preliminary data.</text>
</comment>
<protein>
    <submittedName>
        <fullName evidence="1">Uncharacterized protein</fullName>
    </submittedName>
</protein>
<dbReference type="AlphaFoldDB" id="A0A2T1DCY5"/>
<organism evidence="1 2">
    <name type="scientific">Phormidesmis priestleyi ULC007</name>
    <dbReference type="NCBI Taxonomy" id="1920490"/>
    <lineage>
        <taxon>Bacteria</taxon>
        <taxon>Bacillati</taxon>
        <taxon>Cyanobacteriota</taxon>
        <taxon>Cyanophyceae</taxon>
        <taxon>Leptolyngbyales</taxon>
        <taxon>Leptolyngbyaceae</taxon>
        <taxon>Phormidesmis</taxon>
    </lineage>
</organism>
<gene>
    <name evidence="1" type="ORF">C7B65_15625</name>
</gene>
<name>A0A2T1DCY5_9CYAN</name>
<evidence type="ECO:0000313" key="2">
    <source>
        <dbReference type="Proteomes" id="UP000238634"/>
    </source>
</evidence>
<dbReference type="Proteomes" id="UP000238634">
    <property type="component" value="Unassembled WGS sequence"/>
</dbReference>
<sequence length="77" mass="8473">MTKRKAVTSNQAIATLHDRVSLIEVATPLLLTTLMSNPRTAPFILTRLNDLTAIVAPGKLDELLERLKKLGQLPKVL</sequence>
<reference evidence="1 2" key="2">
    <citation type="submission" date="2018-03" db="EMBL/GenBank/DDBJ databases">
        <title>The ancient ancestry and fast evolution of plastids.</title>
        <authorList>
            <person name="Moore K.R."/>
            <person name="Magnabosco C."/>
            <person name="Momper L."/>
            <person name="Gold D.A."/>
            <person name="Bosak T."/>
            <person name="Fournier G.P."/>
        </authorList>
    </citation>
    <scope>NUCLEOTIDE SEQUENCE [LARGE SCALE GENOMIC DNA]</scope>
    <source>
        <strain evidence="1 2">ULC007</strain>
    </source>
</reference>